<dbReference type="EMBL" id="PDXB01000020">
    <property type="protein sequence ID" value="RYN25110.1"/>
    <property type="molecule type" value="Genomic_DNA"/>
</dbReference>
<reference evidence="3" key="3">
    <citation type="journal article" date="2019" name="J. ISSAAS">
        <title>Genomics, evolutionary history and diagnostics of the Alternaria alternata species group including apple and Asian pear pathotypes.</title>
        <authorList>
            <person name="Armitage A.D."/>
            <person name="Cockerton H.M."/>
            <person name="Sreenivasaprasad S."/>
            <person name="Woodhall J."/>
            <person name="Lane C."/>
            <person name="Harrison R.J."/>
            <person name="Clarkson J.P."/>
        </authorList>
    </citation>
    <scope>NUCLEOTIDE SEQUENCE</scope>
    <source>
        <strain evidence="3">FERA 1082</strain>
    </source>
</reference>
<accession>A0A4Q4MFA2</accession>
<proteinExistence type="predicted"/>
<dbReference type="Proteomes" id="UP000292402">
    <property type="component" value="Unassembled WGS sequence"/>
</dbReference>
<comment type="caution">
    <text evidence="3">The sequence shown here is derived from an EMBL/GenBank/DDBJ whole genome shotgun (WGS) entry which is preliminary data.</text>
</comment>
<dbReference type="Proteomes" id="UP000292340">
    <property type="component" value="Unassembled WGS sequence"/>
</dbReference>
<gene>
    <name evidence="3" type="ORF">AA0114_g6815</name>
    <name evidence="2" type="ORF">AA0115_g7726</name>
</gene>
<evidence type="ECO:0000313" key="2">
    <source>
        <dbReference type="EMBL" id="RYN25110.1"/>
    </source>
</evidence>
<organism evidence="3 4">
    <name type="scientific">Alternaria tenuissima</name>
    <dbReference type="NCBI Taxonomy" id="119927"/>
    <lineage>
        <taxon>Eukaryota</taxon>
        <taxon>Fungi</taxon>
        <taxon>Dikarya</taxon>
        <taxon>Ascomycota</taxon>
        <taxon>Pezizomycotina</taxon>
        <taxon>Dothideomycetes</taxon>
        <taxon>Pleosporomycetidae</taxon>
        <taxon>Pleosporales</taxon>
        <taxon>Pleosporineae</taxon>
        <taxon>Pleosporaceae</taxon>
        <taxon>Alternaria</taxon>
        <taxon>Alternaria sect. Alternaria</taxon>
        <taxon>Alternaria alternata complex</taxon>
    </lineage>
</organism>
<reference evidence="2" key="1">
    <citation type="submission" date="2017-10" db="EMBL/GenBank/DDBJ databases">
        <authorList>
            <person name="Armitage A.D."/>
            <person name="Barbara D.J."/>
            <person name="Woodhall J.W."/>
            <person name="Sreenivasaprasad S."/>
            <person name="Lane C.R."/>
            <person name="Clarkson J.P."/>
            <person name="Harrison R.J."/>
        </authorList>
    </citation>
    <scope>NUCLEOTIDE SEQUENCE</scope>
    <source>
        <strain evidence="2">FERA 1164</strain>
    </source>
</reference>
<dbReference type="InterPro" id="IPR036047">
    <property type="entry name" value="F-box-like_dom_sf"/>
</dbReference>
<reference evidence="2 4" key="2">
    <citation type="journal article" date="2019" name="bioRxiv">
        <title>Genomics, evolutionary history and diagnostics of the Alternaria alternata species group including apple and Asian pear pathotypes.</title>
        <authorList>
            <person name="Armitage A.D."/>
            <person name="Cockerton H.M."/>
            <person name="Sreenivasaprasad S."/>
            <person name="Woodhall J.W."/>
            <person name="Lane C.R."/>
            <person name="Harrison R.J."/>
            <person name="Clarkson J.P."/>
        </authorList>
    </citation>
    <scope>NUCLEOTIDE SEQUENCE [LARGE SCALE GENOMIC DNA]</scope>
    <source>
        <strain evidence="4">FERA 1082</strain>
        <strain evidence="2">FERA 1164</strain>
    </source>
</reference>
<dbReference type="Pfam" id="PF12937">
    <property type="entry name" value="F-box-like"/>
    <property type="match status" value="1"/>
</dbReference>
<evidence type="ECO:0000313" key="3">
    <source>
        <dbReference type="EMBL" id="RYN49114.1"/>
    </source>
</evidence>
<evidence type="ECO:0000313" key="4">
    <source>
        <dbReference type="Proteomes" id="UP000292402"/>
    </source>
</evidence>
<feature type="domain" description="F-box" evidence="1">
    <location>
        <begin position="8"/>
        <end position="49"/>
    </location>
</feature>
<evidence type="ECO:0000259" key="1">
    <source>
        <dbReference type="Pfam" id="PF12937"/>
    </source>
</evidence>
<dbReference type="AlphaFoldDB" id="A0A4Q4MFA2"/>
<dbReference type="EMBL" id="PDXA01000021">
    <property type="protein sequence ID" value="RYN49114.1"/>
    <property type="molecule type" value="Genomic_DNA"/>
</dbReference>
<dbReference type="InterPro" id="IPR001810">
    <property type="entry name" value="F-box_dom"/>
</dbReference>
<name>A0A4Q4MFA2_9PLEO</name>
<sequence length="635" mass="72704">MSSSVEQKLPTELLEQVLSFAPRDSLPSLCLTSRDFNRIATPFLYSGIDLKETHHLPALAYLMFTSPAHAALVESFIVPDSWARTEGKSRDWSWPGLKDTEVQSVLKAKSAAFTSSEEEANELYGEISSGENEDAIMAVLLACLPKLRRLDFRVSTGKAPADSKTVSPVSRNDHVDFRLLWPKIMNKLRSRCGSIKETITSVTSNPSQVVQLPAVSDHIDIMVRFTGPVRRYSNYTLHLANFFHLPNVRSIYGWRLGDMGDPPDLEDAKNPFATLQPRSCPVEYIELRRSQLHKDHFQLMMDATIPGKLKTFSYEIGDRSWSWCGTDQQSIVRSLQPHCESLEGLSLSYDGAYLYHDKRIRDNPGICSFKSFVALKRLRVAPLYIWSHRTLFRQANMQRSSHERLWSVLPGNLEELWITRTHDQTRVGGHDGDFPFASNCLLPALHLVVQNKWSAFPKLRLLRIEFPLLDWKDEWFDEIASICQLAAVEGIKTTVILCDMFYEGSPFTIERPWGWNEDIEWESDVKWQPTATKGTNRECAKVWIDATQQKHLAAILKDMKVRFEEENEMFRKAGSVVYEPRGSSEDTRIRDLEYGYEASRDLGFPERFVDERLQKEPYWKGRGKETIPSPKSVAS</sequence>
<protein>
    <recommendedName>
        <fullName evidence="1">F-box domain-containing protein</fullName>
    </recommendedName>
</protein>
<dbReference type="SUPFAM" id="SSF81383">
    <property type="entry name" value="F-box domain"/>
    <property type="match status" value="1"/>
</dbReference>